<name>A0A2K0TF77_TRIHA</name>
<dbReference type="AlphaFoldDB" id="A0A2K0TF77"/>
<accession>A0A2K0TF77</accession>
<evidence type="ECO:0000259" key="10">
    <source>
        <dbReference type="Pfam" id="PF25084"/>
    </source>
</evidence>
<sequence length="566" mass="61442">MWSFSSQQRAAPEVAAAALILCGPGSSFPTFTSNPDENPKALLPIANRPMVWYPIDFCLRTGITNITLICPPSASKALTAALNTNPYLTALPLPRPDVLAPADLDQNTGTAEILRLPEVRELVTGDFIVLPCDLVCELAGEQLLQAWMVKSASLTDLLGAKQLSNGHQTRYSGGLGVWYNTKASAPVKGEETDFIATAPLPTSPTVPPKGSIFPNVSKLVYSMPTDSFNDLTEERKAIPIRHGLVKANPRVRMYTTHRDAHIYIFPRWILDFIKKNERLESIGEDVVGWWAKAGWQSGLAEKLSFGEVCRAGDDDSDENESELEGRSSPAESAPGNQEHSRQSISSINIAVDGQYTGDKNGSASATSKFEPPSILAYIHSQKDQVPGSIVRRVDTAQLLLAISLQLAKLPSMEEDAENHSPYAHPKKVAYPEGVKPRTTITKQDSLIAENVTVEEKTSIKETVIGAGCQINEGAKLSQCLLMEGVVVGKGCKLTRCILGKRCIIGAGSVLTDCEVQENLIVEPRTEDKDNKLMSSEGLEATEAEMEEVLHDMDEEVAATGEDVDME</sequence>
<dbReference type="GO" id="GO:0005085">
    <property type="term" value="F:guanyl-nucleotide exchange factor activity"/>
    <property type="evidence" value="ECO:0007669"/>
    <property type="project" value="TreeGrafter"/>
</dbReference>
<dbReference type="EMBL" id="MTYI01000328">
    <property type="protein sequence ID" value="PNP44182.1"/>
    <property type="molecule type" value="Genomic_DNA"/>
</dbReference>
<dbReference type="InterPro" id="IPR056764">
    <property type="entry name" value="LbH_EIF2B3/5"/>
</dbReference>
<evidence type="ECO:0000256" key="4">
    <source>
        <dbReference type="ARBA" id="ARBA00022540"/>
    </source>
</evidence>
<comment type="caution">
    <text evidence="11">The sequence shown here is derived from an EMBL/GenBank/DDBJ whole genome shotgun (WGS) entry which is preliminary data.</text>
</comment>
<dbReference type="SUPFAM" id="SSF53448">
    <property type="entry name" value="Nucleotide-diphospho-sugar transferases"/>
    <property type="match status" value="1"/>
</dbReference>
<evidence type="ECO:0000256" key="9">
    <source>
        <dbReference type="SAM" id="MobiDB-lite"/>
    </source>
</evidence>
<dbReference type="Proteomes" id="UP000236290">
    <property type="component" value="Unassembled WGS sequence"/>
</dbReference>
<dbReference type="PANTHER" id="PTHR45989:SF1">
    <property type="entry name" value="TRANSLATION INITIATION FACTOR EIF-2B SUBUNIT GAMMA"/>
    <property type="match status" value="1"/>
</dbReference>
<comment type="subcellular location">
    <subcellularLocation>
        <location evidence="1">Cytoplasm</location>
        <location evidence="1">Cytosol</location>
    </subcellularLocation>
</comment>
<evidence type="ECO:0000256" key="3">
    <source>
        <dbReference type="ARBA" id="ARBA00022490"/>
    </source>
</evidence>
<dbReference type="Gene3D" id="3.90.550.10">
    <property type="entry name" value="Spore Coat Polysaccharide Biosynthesis Protein SpsA, Chain A"/>
    <property type="match status" value="1"/>
</dbReference>
<dbReference type="GO" id="GO:0002183">
    <property type="term" value="P:cytoplasmic translational initiation"/>
    <property type="evidence" value="ECO:0007669"/>
    <property type="project" value="TreeGrafter"/>
</dbReference>
<evidence type="ECO:0000256" key="7">
    <source>
        <dbReference type="ARBA" id="ARBA00044229"/>
    </source>
</evidence>
<reference evidence="11 12" key="1">
    <citation type="submission" date="2017-02" db="EMBL/GenBank/DDBJ databases">
        <title>Genomes of Trichoderma spp. with biocontrol activity.</title>
        <authorList>
            <person name="Gardiner D."/>
            <person name="Kazan K."/>
            <person name="Vos C."/>
            <person name="Harvey P."/>
        </authorList>
    </citation>
    <scope>NUCLEOTIDE SEQUENCE [LARGE SCALE GENOMIC DNA]</scope>
    <source>
        <strain evidence="11 12">Tr1</strain>
    </source>
</reference>
<gene>
    <name evidence="11" type="ORF">THARTR1_11073</name>
</gene>
<keyword evidence="4" id="KW-0396">Initiation factor</keyword>
<protein>
    <recommendedName>
        <fullName evidence="6">Translation initiation factor eIF2B subunit gamma</fullName>
    </recommendedName>
    <alternativeName>
        <fullName evidence="7">eIF2B GDP-GTP exchange factor subunit gamma</fullName>
    </alternativeName>
</protein>
<evidence type="ECO:0000256" key="2">
    <source>
        <dbReference type="ARBA" id="ARBA00007878"/>
    </source>
</evidence>
<dbReference type="InterPro" id="IPR051960">
    <property type="entry name" value="eIF2B_gamma"/>
</dbReference>
<evidence type="ECO:0000256" key="8">
    <source>
        <dbReference type="ARBA" id="ARBA00046432"/>
    </source>
</evidence>
<organism evidence="11 12">
    <name type="scientific">Trichoderma harzianum</name>
    <name type="common">Hypocrea lixii</name>
    <dbReference type="NCBI Taxonomy" id="5544"/>
    <lineage>
        <taxon>Eukaryota</taxon>
        <taxon>Fungi</taxon>
        <taxon>Dikarya</taxon>
        <taxon>Ascomycota</taxon>
        <taxon>Pezizomycotina</taxon>
        <taxon>Sordariomycetes</taxon>
        <taxon>Hypocreomycetidae</taxon>
        <taxon>Hypocreales</taxon>
        <taxon>Hypocreaceae</taxon>
        <taxon>Trichoderma</taxon>
    </lineage>
</organism>
<proteinExistence type="inferred from homology"/>
<keyword evidence="3" id="KW-0963">Cytoplasm</keyword>
<keyword evidence="5" id="KW-0648">Protein biosynthesis</keyword>
<feature type="region of interest" description="Disordered" evidence="9">
    <location>
        <begin position="310"/>
        <end position="343"/>
    </location>
</feature>
<dbReference type="InterPro" id="IPR029044">
    <property type="entry name" value="Nucleotide-diphossugar_trans"/>
</dbReference>
<dbReference type="GO" id="GO:0003743">
    <property type="term" value="F:translation initiation factor activity"/>
    <property type="evidence" value="ECO:0007669"/>
    <property type="project" value="UniProtKB-KW"/>
</dbReference>
<comment type="subunit">
    <text evidence="8">Component of the translation initiation factor 2B (eIF2B) complex which is a heterodecamer of two sets of five different subunits: alpha, beta, gamma, delta and epsilon. Subunits alpha, beta and delta comprise a regulatory subcomplex and subunits epsilon and gamma comprise a catalytic subcomplex. Within the complex, the hexameric regulatory complex resides at the center, with the two heterodimeric catalytic subcomplexes bound on opposite sides.</text>
</comment>
<dbReference type="OrthoDB" id="10250549at2759"/>
<dbReference type="GO" id="GO:0005851">
    <property type="term" value="C:eukaryotic translation initiation factor 2B complex"/>
    <property type="evidence" value="ECO:0007669"/>
    <property type="project" value="TreeGrafter"/>
</dbReference>
<feature type="domain" description="EIF2B subunit epsilon/gamma LbH" evidence="10">
    <location>
        <begin position="437"/>
        <end position="524"/>
    </location>
</feature>
<evidence type="ECO:0000256" key="6">
    <source>
        <dbReference type="ARBA" id="ARBA00044196"/>
    </source>
</evidence>
<dbReference type="Pfam" id="PF25084">
    <property type="entry name" value="LbH_EIF2B"/>
    <property type="match status" value="1"/>
</dbReference>
<dbReference type="Gene3D" id="2.160.10.10">
    <property type="entry name" value="Hexapeptide repeat proteins"/>
    <property type="match status" value="1"/>
</dbReference>
<evidence type="ECO:0000313" key="12">
    <source>
        <dbReference type="Proteomes" id="UP000236290"/>
    </source>
</evidence>
<evidence type="ECO:0000313" key="11">
    <source>
        <dbReference type="EMBL" id="PNP44182.1"/>
    </source>
</evidence>
<comment type="similarity">
    <text evidence="2">Belongs to the eIF-2B gamma/epsilon subunits family.</text>
</comment>
<dbReference type="CDD" id="cd04652">
    <property type="entry name" value="LbH_eIF2B_gamma_C"/>
    <property type="match status" value="1"/>
</dbReference>
<feature type="compositionally biased region" description="Polar residues" evidence="9">
    <location>
        <begin position="334"/>
        <end position="343"/>
    </location>
</feature>
<dbReference type="PANTHER" id="PTHR45989">
    <property type="entry name" value="TRANSLATION INITIATION FACTOR EIF-2B SUBUNIT GAMMA"/>
    <property type="match status" value="1"/>
</dbReference>
<dbReference type="GO" id="GO:0005829">
    <property type="term" value="C:cytosol"/>
    <property type="evidence" value="ECO:0007669"/>
    <property type="project" value="UniProtKB-SubCell"/>
</dbReference>
<evidence type="ECO:0000256" key="1">
    <source>
        <dbReference type="ARBA" id="ARBA00004514"/>
    </source>
</evidence>
<evidence type="ECO:0000256" key="5">
    <source>
        <dbReference type="ARBA" id="ARBA00022917"/>
    </source>
</evidence>